<gene>
    <name evidence="6" type="ORF">GCM10008938_45580</name>
</gene>
<dbReference type="RefSeq" id="WP_189007536.1">
    <property type="nucleotide sequence ID" value="NZ_BMOD01000029.1"/>
</dbReference>
<dbReference type="EMBL" id="BMOD01000029">
    <property type="protein sequence ID" value="GGJ54354.1"/>
    <property type="molecule type" value="Genomic_DNA"/>
</dbReference>
<sequence length="314" mass="34585">METHTFTAEKGRLDQQVSLHTVYSRSQVQQWIEAGLVQVTGEAITRTGFKLKGGEEVTFQIPPEKPMHVVAEDVPLEVIYEDEHLIAVNKPPGMMTHPSQGIVTGTLVNALMGRIQLPDADQDFGEEGYRPGIVHRLDRDTSGVIVVAKTVLAHARLAEAFKERTTQKTYLAITTGRVNQGKIITLDAPVGRHPVQRQMMTVGGAASRESQTHFQTLAEVRDEAGRWYALVQAKPRTGRTHQIRVHLQHLKAPVLGDEVYGKAHPAIPRQALHAFRLQIPHPETGKMLDLQANLPADMTGAWLTLGGTEADLPG</sequence>
<dbReference type="Gene3D" id="3.30.2350.10">
    <property type="entry name" value="Pseudouridine synthase"/>
    <property type="match status" value="1"/>
</dbReference>
<comment type="catalytic activity">
    <reaction evidence="4">
        <text>a uridine in RNA = a pseudouridine in RNA</text>
        <dbReference type="Rhea" id="RHEA:48348"/>
        <dbReference type="Rhea" id="RHEA-COMP:12068"/>
        <dbReference type="Rhea" id="RHEA-COMP:12069"/>
        <dbReference type="ChEBI" id="CHEBI:65314"/>
        <dbReference type="ChEBI" id="CHEBI:65315"/>
    </reaction>
</comment>
<dbReference type="PROSITE" id="PS01129">
    <property type="entry name" value="PSI_RLU"/>
    <property type="match status" value="1"/>
</dbReference>
<evidence type="ECO:0000259" key="5">
    <source>
        <dbReference type="SMART" id="SM00363"/>
    </source>
</evidence>
<dbReference type="InterPro" id="IPR020103">
    <property type="entry name" value="PsdUridine_synth_cat_dom_sf"/>
</dbReference>
<dbReference type="InterPro" id="IPR002942">
    <property type="entry name" value="S4_RNA-bd"/>
</dbReference>
<dbReference type="InterPro" id="IPR006225">
    <property type="entry name" value="PsdUridine_synth_RluC/D"/>
</dbReference>
<organism evidence="6 7">
    <name type="scientific">Deinococcus roseus</name>
    <dbReference type="NCBI Taxonomy" id="392414"/>
    <lineage>
        <taxon>Bacteria</taxon>
        <taxon>Thermotogati</taxon>
        <taxon>Deinococcota</taxon>
        <taxon>Deinococci</taxon>
        <taxon>Deinococcales</taxon>
        <taxon>Deinococcaceae</taxon>
        <taxon>Deinococcus</taxon>
    </lineage>
</organism>
<evidence type="ECO:0000256" key="3">
    <source>
        <dbReference type="PROSITE-ProRule" id="PRU00182"/>
    </source>
</evidence>
<dbReference type="PANTHER" id="PTHR21600:SF44">
    <property type="entry name" value="RIBOSOMAL LARGE SUBUNIT PSEUDOURIDINE SYNTHASE D"/>
    <property type="match status" value="1"/>
</dbReference>
<accession>A0ABQ2DDC4</accession>
<dbReference type="SUPFAM" id="SSF55120">
    <property type="entry name" value="Pseudouridine synthase"/>
    <property type="match status" value="1"/>
</dbReference>
<proteinExistence type="inferred from homology"/>
<reference evidence="7" key="1">
    <citation type="journal article" date="2019" name="Int. J. Syst. Evol. Microbiol.">
        <title>The Global Catalogue of Microorganisms (GCM) 10K type strain sequencing project: providing services to taxonomists for standard genome sequencing and annotation.</title>
        <authorList>
            <consortium name="The Broad Institute Genomics Platform"/>
            <consortium name="The Broad Institute Genome Sequencing Center for Infectious Disease"/>
            <person name="Wu L."/>
            <person name="Ma J."/>
        </authorList>
    </citation>
    <scope>NUCLEOTIDE SEQUENCE [LARGE SCALE GENOMIC DNA]</scope>
    <source>
        <strain evidence="7">JCM 14370</strain>
    </source>
</reference>
<comment type="function">
    <text evidence="4">Responsible for synthesis of pseudouridine from uracil.</text>
</comment>
<keyword evidence="2 4" id="KW-0413">Isomerase</keyword>
<dbReference type="InterPro" id="IPR006224">
    <property type="entry name" value="PsdUridine_synth_RluA-like_CS"/>
</dbReference>
<feature type="domain" description="RNA-binding S4" evidence="5">
    <location>
        <begin position="11"/>
        <end position="75"/>
    </location>
</feature>
<dbReference type="CDD" id="cd02869">
    <property type="entry name" value="PseudoU_synth_RluA_like"/>
    <property type="match status" value="1"/>
</dbReference>
<evidence type="ECO:0000256" key="2">
    <source>
        <dbReference type="ARBA" id="ARBA00023235"/>
    </source>
</evidence>
<dbReference type="NCBIfam" id="TIGR00005">
    <property type="entry name" value="rluA_subfam"/>
    <property type="match status" value="1"/>
</dbReference>
<dbReference type="InterPro" id="IPR050188">
    <property type="entry name" value="RluA_PseudoU_synthase"/>
</dbReference>
<evidence type="ECO:0000256" key="4">
    <source>
        <dbReference type="RuleBase" id="RU362028"/>
    </source>
</evidence>
<comment type="similarity">
    <text evidence="1 4">Belongs to the pseudouridine synthase RluA family.</text>
</comment>
<evidence type="ECO:0000313" key="6">
    <source>
        <dbReference type="EMBL" id="GGJ54354.1"/>
    </source>
</evidence>
<dbReference type="CDD" id="cd00165">
    <property type="entry name" value="S4"/>
    <property type="match status" value="1"/>
</dbReference>
<dbReference type="Pfam" id="PF00849">
    <property type="entry name" value="PseudoU_synth_2"/>
    <property type="match status" value="1"/>
</dbReference>
<dbReference type="InterPro" id="IPR036986">
    <property type="entry name" value="S4_RNA-bd_sf"/>
</dbReference>
<dbReference type="Pfam" id="PF01479">
    <property type="entry name" value="S4"/>
    <property type="match status" value="1"/>
</dbReference>
<dbReference type="PANTHER" id="PTHR21600">
    <property type="entry name" value="MITOCHONDRIAL RNA PSEUDOURIDINE SYNTHASE"/>
    <property type="match status" value="1"/>
</dbReference>
<dbReference type="SMART" id="SM00363">
    <property type="entry name" value="S4"/>
    <property type="match status" value="1"/>
</dbReference>
<name>A0ABQ2DDC4_9DEIO</name>
<protein>
    <recommendedName>
        <fullName evidence="4">Pseudouridine synthase</fullName>
        <ecNumber evidence="4">5.4.99.-</ecNumber>
    </recommendedName>
</protein>
<comment type="caution">
    <text evidence="6">The sequence shown here is derived from an EMBL/GenBank/DDBJ whole genome shotgun (WGS) entry which is preliminary data.</text>
</comment>
<keyword evidence="7" id="KW-1185">Reference proteome</keyword>
<keyword evidence="3" id="KW-0694">RNA-binding</keyword>
<dbReference type="InterPro" id="IPR006145">
    <property type="entry name" value="PsdUridine_synth_RsuA/RluA"/>
</dbReference>
<dbReference type="PROSITE" id="PS50889">
    <property type="entry name" value="S4"/>
    <property type="match status" value="1"/>
</dbReference>
<dbReference type="Proteomes" id="UP000632222">
    <property type="component" value="Unassembled WGS sequence"/>
</dbReference>
<dbReference type="EC" id="5.4.99.-" evidence="4"/>
<dbReference type="SUPFAM" id="SSF55174">
    <property type="entry name" value="Alpha-L RNA-binding motif"/>
    <property type="match status" value="1"/>
</dbReference>
<dbReference type="Gene3D" id="3.10.290.10">
    <property type="entry name" value="RNA-binding S4 domain"/>
    <property type="match status" value="1"/>
</dbReference>
<evidence type="ECO:0000256" key="1">
    <source>
        <dbReference type="ARBA" id="ARBA00010876"/>
    </source>
</evidence>
<evidence type="ECO:0000313" key="7">
    <source>
        <dbReference type="Proteomes" id="UP000632222"/>
    </source>
</evidence>